<dbReference type="GO" id="GO:0005509">
    <property type="term" value="F:calcium ion binding"/>
    <property type="evidence" value="ECO:0007669"/>
    <property type="project" value="InterPro"/>
</dbReference>
<dbReference type="EMBL" id="JAECZO010000003">
    <property type="protein sequence ID" value="KAK7200043.1"/>
    <property type="molecule type" value="Genomic_DNA"/>
</dbReference>
<dbReference type="SUPFAM" id="SSF47473">
    <property type="entry name" value="EF-hand"/>
    <property type="match status" value="1"/>
</dbReference>
<evidence type="ECO:0000313" key="3">
    <source>
        <dbReference type="Proteomes" id="UP001430356"/>
    </source>
</evidence>
<sequence>MITTASTTATAAHVAAAPQPRLFDRLDAASKERVTMLLSHYQVLLPVEQASFQQELERYTAEQRAAELARKKAGEHWTRYTTPRLQAVQARDPGYVQQRQIGAPAAASPGADGGAVALVGTVALAPPPPCSLEQLLYTRGMFGEEEGVDIHVSKMSLYDKLRQNMRSRRSTVATSAASTAAPGTPAVVDADAGETQGSLPFAEQADCRPQSAELEDRGVADSTVVTPVAQDVVPPHDLAPTAAAATHTAPVPYRNNAYQAVRLAMNSPGYIAVQQPTSMAAVQSPQDGVRSVLNATAFPISEEELREWFNELDVRGRGVLGVEEFQSYMESLERDLGVPTEYATLGRDGARLARNDRLSFEAFAYLVLRFTRV</sequence>
<protein>
    <recommendedName>
        <fullName evidence="1">EF-hand domain-containing protein</fullName>
    </recommendedName>
</protein>
<dbReference type="InterPro" id="IPR011992">
    <property type="entry name" value="EF-hand-dom_pair"/>
</dbReference>
<accession>A0AAW0F4G5</accession>
<keyword evidence="3" id="KW-1185">Reference proteome</keyword>
<dbReference type="Gene3D" id="1.10.238.10">
    <property type="entry name" value="EF-hand"/>
    <property type="match status" value="1"/>
</dbReference>
<gene>
    <name evidence="2" type="ORF">NESM_000053800</name>
</gene>
<comment type="caution">
    <text evidence="2">The sequence shown here is derived from an EMBL/GenBank/DDBJ whole genome shotgun (WGS) entry which is preliminary data.</text>
</comment>
<evidence type="ECO:0000313" key="2">
    <source>
        <dbReference type="EMBL" id="KAK7200043.1"/>
    </source>
</evidence>
<dbReference type="AlphaFoldDB" id="A0AAW0F4G5"/>
<reference evidence="2 3" key="1">
    <citation type="journal article" date="2021" name="MBio">
        <title>A New Model Trypanosomatid, Novymonas esmeraldas: Genomic Perception of Its 'Candidatus Pandoraea novymonadis' Endosymbiont.</title>
        <authorList>
            <person name="Zakharova A."/>
            <person name="Saura A."/>
            <person name="Butenko A."/>
            <person name="Podesvova L."/>
            <person name="Warmusova S."/>
            <person name="Kostygov A.Y."/>
            <person name="Nenarokova A."/>
            <person name="Lukes J."/>
            <person name="Opperdoes F.R."/>
            <person name="Yurchenko V."/>
        </authorList>
    </citation>
    <scope>NUCLEOTIDE SEQUENCE [LARGE SCALE GENOMIC DNA]</scope>
    <source>
        <strain evidence="2 3">E262AT.01</strain>
    </source>
</reference>
<feature type="domain" description="EF-hand" evidence="1">
    <location>
        <begin position="300"/>
        <end position="335"/>
    </location>
</feature>
<name>A0AAW0F4G5_9TRYP</name>
<dbReference type="PROSITE" id="PS50222">
    <property type="entry name" value="EF_HAND_2"/>
    <property type="match status" value="1"/>
</dbReference>
<proteinExistence type="predicted"/>
<evidence type="ECO:0000259" key="1">
    <source>
        <dbReference type="PROSITE" id="PS50222"/>
    </source>
</evidence>
<organism evidence="2 3">
    <name type="scientific">Novymonas esmeraldas</name>
    <dbReference type="NCBI Taxonomy" id="1808958"/>
    <lineage>
        <taxon>Eukaryota</taxon>
        <taxon>Discoba</taxon>
        <taxon>Euglenozoa</taxon>
        <taxon>Kinetoplastea</taxon>
        <taxon>Metakinetoplastina</taxon>
        <taxon>Trypanosomatida</taxon>
        <taxon>Trypanosomatidae</taxon>
        <taxon>Novymonas</taxon>
    </lineage>
</organism>
<dbReference type="InterPro" id="IPR002048">
    <property type="entry name" value="EF_hand_dom"/>
</dbReference>
<dbReference type="Proteomes" id="UP001430356">
    <property type="component" value="Unassembled WGS sequence"/>
</dbReference>